<evidence type="ECO:0000259" key="4">
    <source>
        <dbReference type="Pfam" id="PF17853"/>
    </source>
</evidence>
<dbReference type="EMBL" id="VFMM01000001">
    <property type="protein sequence ID" value="TQJ18165.1"/>
    <property type="molecule type" value="Genomic_DNA"/>
</dbReference>
<dbReference type="AlphaFoldDB" id="A0A542ES58"/>
<dbReference type="InterPro" id="IPR025736">
    <property type="entry name" value="PucR_C-HTH_dom"/>
</dbReference>
<dbReference type="PANTHER" id="PTHR33744">
    <property type="entry name" value="CARBOHYDRATE DIACID REGULATOR"/>
    <property type="match status" value="1"/>
</dbReference>
<organism evidence="5 6">
    <name type="scientific">Kribbella jejuensis</name>
    <dbReference type="NCBI Taxonomy" id="236068"/>
    <lineage>
        <taxon>Bacteria</taxon>
        <taxon>Bacillati</taxon>
        <taxon>Actinomycetota</taxon>
        <taxon>Actinomycetes</taxon>
        <taxon>Propionibacteriales</taxon>
        <taxon>Kribbellaceae</taxon>
        <taxon>Kribbella</taxon>
    </lineage>
</organism>
<dbReference type="PANTHER" id="PTHR33744:SF1">
    <property type="entry name" value="DNA-BINDING TRANSCRIPTIONAL ACTIVATOR ADER"/>
    <property type="match status" value="1"/>
</dbReference>
<keyword evidence="6" id="KW-1185">Reference proteome</keyword>
<comment type="caution">
    <text evidence="5">The sequence shown here is derived from an EMBL/GenBank/DDBJ whole genome shotgun (WGS) entry which is preliminary data.</text>
</comment>
<comment type="similarity">
    <text evidence="1">Belongs to the CdaR family.</text>
</comment>
<evidence type="ECO:0000313" key="5">
    <source>
        <dbReference type="EMBL" id="TQJ18165.1"/>
    </source>
</evidence>
<protein>
    <submittedName>
        <fullName evidence="5">PucR-like helix-turn-helix protein</fullName>
    </submittedName>
</protein>
<dbReference type="OrthoDB" id="3190266at2"/>
<feature type="domain" description="CdaR GGDEF-like" evidence="4">
    <location>
        <begin position="171"/>
        <end position="281"/>
    </location>
</feature>
<evidence type="ECO:0000256" key="1">
    <source>
        <dbReference type="ARBA" id="ARBA00006754"/>
    </source>
</evidence>
<dbReference type="RefSeq" id="WP_141855145.1">
    <property type="nucleotide sequence ID" value="NZ_BAAAKA010000016.1"/>
</dbReference>
<evidence type="ECO:0000259" key="3">
    <source>
        <dbReference type="Pfam" id="PF14361"/>
    </source>
</evidence>
<feature type="domain" description="RsbT co-antagonist protein RsbRD N-terminal" evidence="3">
    <location>
        <begin position="24"/>
        <end position="161"/>
    </location>
</feature>
<proteinExistence type="inferred from homology"/>
<dbReference type="Proteomes" id="UP000316298">
    <property type="component" value="Unassembled WGS sequence"/>
</dbReference>
<dbReference type="Gene3D" id="1.10.10.2840">
    <property type="entry name" value="PucR C-terminal helix-turn-helix domain"/>
    <property type="match status" value="1"/>
</dbReference>
<gene>
    <name evidence="5" type="ORF">FB475_2300</name>
</gene>
<dbReference type="Pfam" id="PF13556">
    <property type="entry name" value="HTH_30"/>
    <property type="match status" value="1"/>
</dbReference>
<sequence length="395" mass="43233">MGNAVDRAGLTVQSLAASVLGNLPELTDVLVATIYEQNPAYLELDSVPRQDLWRSCHDNVARVVEMIADNDDHFDAAQATGRRRAEQRMPLDDVLKSFRLGGRVVWAALIDEARAQGMAESEVLLDVAGKVWEVVDRTSSQVATAYHAAERYLVRADEQRRSTLWEGLLQGRANRAFVQEAATVLDIPVNGPYAVVAIDNLVDDDCTTSSFARRFAGVRVASAWQVRPQTVVGLLALGTESADTVLRMLRQLVDAPAGLSGVVAGLAEVDVAYRQAMLARRTLAPGQIDVAALPERLPEALLLSAPELADQLIHTWLMPLTTTSAPERELLLDTLDKWVLSAGSIRRTAELAHCHRNTVINRLHRVEQITGRDITEAACQLELALALKAFRLFPA</sequence>
<reference evidence="5 6" key="1">
    <citation type="submission" date="2019-06" db="EMBL/GenBank/DDBJ databases">
        <title>Sequencing the genomes of 1000 actinobacteria strains.</title>
        <authorList>
            <person name="Klenk H.-P."/>
        </authorList>
    </citation>
    <scope>NUCLEOTIDE SEQUENCE [LARGE SCALE GENOMIC DNA]</scope>
    <source>
        <strain evidence="5 6">DSM 17305</strain>
    </source>
</reference>
<dbReference type="InterPro" id="IPR051448">
    <property type="entry name" value="CdaR-like_regulators"/>
</dbReference>
<feature type="domain" description="PucR C-terminal helix-turn-helix" evidence="2">
    <location>
        <begin position="331"/>
        <end position="389"/>
    </location>
</feature>
<name>A0A542ES58_9ACTN</name>
<dbReference type="InterPro" id="IPR042070">
    <property type="entry name" value="PucR_C-HTH_sf"/>
</dbReference>
<accession>A0A542ES58</accession>
<dbReference type="InterPro" id="IPR041522">
    <property type="entry name" value="CdaR_GGDEF"/>
</dbReference>
<dbReference type="InterPro" id="IPR025751">
    <property type="entry name" value="RsbRD_N_dom"/>
</dbReference>
<dbReference type="Pfam" id="PF14361">
    <property type="entry name" value="RsbRD_N"/>
    <property type="match status" value="1"/>
</dbReference>
<dbReference type="Pfam" id="PF17853">
    <property type="entry name" value="GGDEF_2"/>
    <property type="match status" value="1"/>
</dbReference>
<evidence type="ECO:0000313" key="6">
    <source>
        <dbReference type="Proteomes" id="UP000316298"/>
    </source>
</evidence>
<evidence type="ECO:0000259" key="2">
    <source>
        <dbReference type="Pfam" id="PF13556"/>
    </source>
</evidence>